<dbReference type="PANTHER" id="PTHR31011:SF2">
    <property type="entry name" value="PROTEIN STB2-RELATED"/>
    <property type="match status" value="1"/>
</dbReference>
<dbReference type="OrthoDB" id="19806at2759"/>
<dbReference type="RefSeq" id="XP_003687973.1">
    <property type="nucleotide sequence ID" value="XM_003687925.1"/>
</dbReference>
<dbReference type="InterPro" id="IPR059025">
    <property type="entry name" value="STB6_N"/>
</dbReference>
<feature type="compositionally biased region" description="Basic and acidic residues" evidence="1">
    <location>
        <begin position="1"/>
        <end position="10"/>
    </location>
</feature>
<dbReference type="AlphaFoldDB" id="G8C061"/>
<keyword evidence="4" id="KW-1185">Reference proteome</keyword>
<sequence length="796" mass="91760">MFRMNEDNAHFHGSTFDNEESQRDNFTSNSDDGLGVFIFPDIRALYHIRLHKCSDLVYDEIQLTGFEMYIVEQWVAEGKVSSLITCFTGNSKDAISAVQVLLPLNPNNWPSMFRKYYMELMEVAKPKTIPEGTLFITNLFTVDSKLNLLHIECGDIRLIWDNFKVNFDLKRLHCGGRSALLLNFPTTAAEDKFSQIYKISMDHSIRDSFLPLPSSSELSQTMNGNKHGGAIISSYNPIIDFVSLLQIALSYFDLFSSDTPKEGIIYDEIKRAINIWWEQYGKLYMGIEKPKNEAALGTRTVAAIFSFVLSCHSKLVIADCTNSKDPFEEEEFISAIFSFQKRYNIQRNQTKVYLDHQTLDKLFAVSHKTYNSDIFKLKKAVKSTVLDIAGKRSKLLANEIITIDFDEFIQNIDGGSLGLLWKGKGRLRKSARSLIGNEAFCKIKYHKGDINKAVRDQHIDLLRVVKEQPSSTELNGIYSNSPLPGDGYPNTNNTDSQNFDLKRFDSNSSSMSLSSMICNYDENKYKLNYGINVTYQREYYRRNSIPFFNDGTRNLYTSNKNKECFSLHRSASFSKVQDVIENWELPFDPSLIKMARDLLKVKVDLGIKNIEKHKKKSFADLVEENSGLIEDEERFFELKKELQNSYNNYIVDVKKIDNIQSGIKKKKELVNNEMHELESLISKLRYNMRILDRRMRDVEHSVRHLDTKLRSVEKSFMVRDTSNESKVGSLLTRAPFEDHLKTFIDTEDCNYNSVSAKLINKYYLYFKEIVLSYFSSFQNNASVNNQSETEKTLHGC</sequence>
<dbReference type="Pfam" id="PF25995">
    <property type="entry name" value="STB6_N"/>
    <property type="match status" value="1"/>
</dbReference>
<evidence type="ECO:0000313" key="4">
    <source>
        <dbReference type="Proteomes" id="UP000005666"/>
    </source>
</evidence>
<dbReference type="HOGENOM" id="CLU_010065_0_0_1"/>
<dbReference type="PANTHER" id="PTHR31011">
    <property type="entry name" value="PROTEIN STB2-RELATED"/>
    <property type="match status" value="1"/>
</dbReference>
<feature type="region of interest" description="Disordered" evidence="1">
    <location>
        <begin position="1"/>
        <end position="25"/>
    </location>
</feature>
<proteinExistence type="predicted"/>
<dbReference type="GeneID" id="11531733"/>
<dbReference type="eggNOG" id="ENOG502QT8Q">
    <property type="taxonomic scope" value="Eukaryota"/>
</dbReference>
<evidence type="ECO:0000259" key="2">
    <source>
        <dbReference type="Pfam" id="PF25995"/>
    </source>
</evidence>
<protein>
    <recommendedName>
        <fullName evidence="2">STB6-like N-terminal domain-containing protein</fullName>
    </recommendedName>
</protein>
<feature type="domain" description="STB6-like N-terminal" evidence="2">
    <location>
        <begin position="37"/>
        <end position="172"/>
    </location>
</feature>
<dbReference type="KEGG" id="tpf:TPHA_0L01860"/>
<dbReference type="STRING" id="1071381.G8C061"/>
<gene>
    <name evidence="3" type="primary">TPHA0L01860</name>
    <name evidence="3" type="ordered locus">TPHA_0L01860</name>
</gene>
<dbReference type="EMBL" id="HE612867">
    <property type="protein sequence ID" value="CCE65539.1"/>
    <property type="molecule type" value="Genomic_DNA"/>
</dbReference>
<organism evidence="3 4">
    <name type="scientific">Tetrapisispora phaffii (strain ATCC 24235 / CBS 4417 / NBRC 1672 / NRRL Y-8282 / UCD 70-5)</name>
    <name type="common">Yeast</name>
    <name type="synonym">Fabospora phaffii</name>
    <dbReference type="NCBI Taxonomy" id="1071381"/>
    <lineage>
        <taxon>Eukaryota</taxon>
        <taxon>Fungi</taxon>
        <taxon>Dikarya</taxon>
        <taxon>Ascomycota</taxon>
        <taxon>Saccharomycotina</taxon>
        <taxon>Saccharomycetes</taxon>
        <taxon>Saccharomycetales</taxon>
        <taxon>Saccharomycetaceae</taxon>
        <taxon>Tetrapisispora</taxon>
    </lineage>
</organism>
<dbReference type="InterPro" id="IPR038919">
    <property type="entry name" value="STB2/STB2"/>
</dbReference>
<dbReference type="OMA" id="GDIREVW"/>
<evidence type="ECO:0000313" key="3">
    <source>
        <dbReference type="EMBL" id="CCE65539.1"/>
    </source>
</evidence>
<dbReference type="Proteomes" id="UP000005666">
    <property type="component" value="Chromosome 12"/>
</dbReference>
<reference evidence="3 4" key="1">
    <citation type="journal article" date="2011" name="Proc. Natl. Acad. Sci. U.S.A.">
        <title>Evolutionary erosion of yeast sex chromosomes by mating-type switching accidents.</title>
        <authorList>
            <person name="Gordon J.L."/>
            <person name="Armisen D."/>
            <person name="Proux-Wera E."/>
            <person name="Oheigeartaigh S.S."/>
            <person name="Byrne K.P."/>
            <person name="Wolfe K.H."/>
        </authorList>
    </citation>
    <scope>NUCLEOTIDE SEQUENCE [LARGE SCALE GENOMIC DNA]</scope>
    <source>
        <strain evidence="4">ATCC 24235 / CBS 4417 / NBRC 1672 / NRRL Y-8282 / UCD 70-5</strain>
    </source>
</reference>
<evidence type="ECO:0000256" key="1">
    <source>
        <dbReference type="SAM" id="MobiDB-lite"/>
    </source>
</evidence>
<name>G8C061_TETPH</name>
<accession>G8C061</accession>
<dbReference type="GO" id="GO:0070822">
    <property type="term" value="C:Sin3-type complex"/>
    <property type="evidence" value="ECO:0007669"/>
    <property type="project" value="TreeGrafter"/>
</dbReference>